<dbReference type="InterPro" id="IPR046558">
    <property type="entry name" value="DUF6712"/>
</dbReference>
<dbReference type="EMBL" id="LR796502">
    <property type="protein sequence ID" value="CAB4148428.1"/>
    <property type="molecule type" value="Genomic_DNA"/>
</dbReference>
<dbReference type="Pfam" id="PF20459">
    <property type="entry name" value="DUF6712"/>
    <property type="match status" value="1"/>
</dbReference>
<evidence type="ECO:0000313" key="1">
    <source>
        <dbReference type="EMBL" id="CAB4148428.1"/>
    </source>
</evidence>
<organism evidence="1">
    <name type="scientific">uncultured Caudovirales phage</name>
    <dbReference type="NCBI Taxonomy" id="2100421"/>
    <lineage>
        <taxon>Viruses</taxon>
        <taxon>Duplodnaviria</taxon>
        <taxon>Heunggongvirae</taxon>
        <taxon>Uroviricota</taxon>
        <taxon>Caudoviricetes</taxon>
        <taxon>Peduoviridae</taxon>
        <taxon>Maltschvirus</taxon>
        <taxon>Maltschvirus maltsch</taxon>
    </lineage>
</organism>
<name>A0A6J5MP74_9CAUD</name>
<accession>A0A6J5MP74</accession>
<protein>
    <submittedName>
        <fullName evidence="1">Uncharacterized protein</fullName>
    </submittedName>
</protein>
<sequence>MAKVLLISNKDLVKFTALNGSIDPDKTIHFISIAQDIYLQQYLGSKLLNKLLTDTANNTLTTDYSNLINIYLKPMLIHFSAVEMYPFIAYSISNKGVYKHSAENSEVVSKNEVDYLVEKERVIAENYAQRFLNYMKYNHELFAEYYDVYNEDIAPKFKTDLTSWYLD</sequence>
<proteinExistence type="predicted"/>
<gene>
    <name evidence="1" type="ORF">UFOVP523_2</name>
</gene>
<reference evidence="1" key="1">
    <citation type="submission" date="2020-04" db="EMBL/GenBank/DDBJ databases">
        <authorList>
            <person name="Chiriac C."/>
            <person name="Salcher M."/>
            <person name="Ghai R."/>
            <person name="Kavagutti S V."/>
        </authorList>
    </citation>
    <scope>NUCLEOTIDE SEQUENCE</scope>
</reference>